<proteinExistence type="predicted"/>
<evidence type="ECO:0000259" key="2">
    <source>
        <dbReference type="Pfam" id="PF03756"/>
    </source>
</evidence>
<accession>A0ABV5QJ36</accession>
<evidence type="ECO:0000313" key="4">
    <source>
        <dbReference type="Proteomes" id="UP001589716"/>
    </source>
</evidence>
<reference evidence="3 4" key="1">
    <citation type="submission" date="2024-09" db="EMBL/GenBank/DDBJ databases">
        <authorList>
            <person name="Sun Q."/>
            <person name="Mori K."/>
        </authorList>
    </citation>
    <scope>NUCLEOTIDE SEQUENCE [LARGE SCALE GENOMIC DNA]</scope>
    <source>
        <strain evidence="3 4">JCM 4414</strain>
    </source>
</reference>
<name>A0ABV5QJ36_9ACTN</name>
<dbReference type="Pfam" id="PF03756">
    <property type="entry name" value="AfsA"/>
    <property type="match status" value="2"/>
</dbReference>
<evidence type="ECO:0000313" key="3">
    <source>
        <dbReference type="EMBL" id="MFB9552751.1"/>
    </source>
</evidence>
<feature type="domain" description="A-factor biosynthesis hotdog" evidence="2">
    <location>
        <begin position="20"/>
        <end position="151"/>
    </location>
</feature>
<comment type="caution">
    <text evidence="3">The sequence shown here is derived from an EMBL/GenBank/DDBJ whole genome shotgun (WGS) entry which is preliminary data.</text>
</comment>
<keyword evidence="4" id="KW-1185">Reference proteome</keyword>
<dbReference type="Proteomes" id="UP001589716">
    <property type="component" value="Unassembled WGS sequence"/>
</dbReference>
<dbReference type="RefSeq" id="WP_345487438.1">
    <property type="nucleotide sequence ID" value="NZ_BAAAWU010000001.1"/>
</dbReference>
<dbReference type="NCBIfam" id="NF041195">
    <property type="entry name" value="ScbA_BarX_GamBu"/>
    <property type="match status" value="1"/>
</dbReference>
<dbReference type="EMBL" id="JBHMCT010000001">
    <property type="protein sequence ID" value="MFB9552751.1"/>
    <property type="molecule type" value="Genomic_DNA"/>
</dbReference>
<dbReference type="InterPro" id="IPR005509">
    <property type="entry name" value="AfsA_hotdog_dom"/>
</dbReference>
<protein>
    <submittedName>
        <fullName evidence="3">ScbA/BarX family gamma-butyrolactone biosynthesis protein</fullName>
    </submittedName>
</protein>
<feature type="region of interest" description="Disordered" evidence="1">
    <location>
        <begin position="174"/>
        <end position="201"/>
    </location>
</feature>
<sequence length="307" mass="33620">MTAMLDSAITRLTTTVPRQYVHRAAVSEVLLTGWRPTAEPHTFVVTAQWPRGHALFAQSGGYQDPMLLVESVRQSGPLLAHAEYGVAFGHQFLMRSISFAATTDLFVATPTPTEVELHTVCRDIVRRGNDLRGMRLDVTAKVDGVALATAGGAFTLAGPSVYERLRGGRPTCVDRLPGQPIDPARVGRTDPQHVVLSDDPDGPDNRWELRVDCNHPIFFDHRCDHVPGMVLLEGARQAARAVTGMPDTLVLDLDSTFERYAELDEPCFIEAEPVAVDAAGDIHVRARGLQRGQSLFVAHLTLRTTSR</sequence>
<evidence type="ECO:0000256" key="1">
    <source>
        <dbReference type="SAM" id="MobiDB-lite"/>
    </source>
</evidence>
<feature type="domain" description="A-factor biosynthesis hotdog" evidence="2">
    <location>
        <begin position="186"/>
        <end position="283"/>
    </location>
</feature>
<gene>
    <name evidence="3" type="ORF">ACFFTP_00895</name>
</gene>
<dbReference type="InterPro" id="IPR047757">
    <property type="entry name" value="AfsA-like"/>
</dbReference>
<organism evidence="3 4">
    <name type="scientific">Streptomyces roseoviridis</name>
    <dbReference type="NCBI Taxonomy" id="67361"/>
    <lineage>
        <taxon>Bacteria</taxon>
        <taxon>Bacillati</taxon>
        <taxon>Actinomycetota</taxon>
        <taxon>Actinomycetes</taxon>
        <taxon>Kitasatosporales</taxon>
        <taxon>Streptomycetaceae</taxon>
        <taxon>Streptomyces</taxon>
    </lineage>
</organism>